<evidence type="ECO:0000259" key="1">
    <source>
        <dbReference type="PROSITE" id="PS51819"/>
    </source>
</evidence>
<dbReference type="STRING" id="926566.Terro_4310"/>
<evidence type="ECO:0000313" key="3">
    <source>
        <dbReference type="Proteomes" id="UP000006056"/>
    </source>
</evidence>
<dbReference type="EMBL" id="CP003379">
    <property type="protein sequence ID" value="AFL90507.1"/>
    <property type="molecule type" value="Genomic_DNA"/>
</dbReference>
<dbReference type="InterPro" id="IPR004360">
    <property type="entry name" value="Glyas_Fos-R_dOase_dom"/>
</dbReference>
<accession>I3ZMN9</accession>
<dbReference type="GO" id="GO:0016829">
    <property type="term" value="F:lyase activity"/>
    <property type="evidence" value="ECO:0007669"/>
    <property type="project" value="UniProtKB-KW"/>
</dbReference>
<keyword evidence="3" id="KW-1185">Reference proteome</keyword>
<keyword evidence="2" id="KW-0456">Lyase</keyword>
<dbReference type="Proteomes" id="UP000006056">
    <property type="component" value="Chromosome"/>
</dbReference>
<dbReference type="InterPro" id="IPR037523">
    <property type="entry name" value="VOC_core"/>
</dbReference>
<protein>
    <submittedName>
        <fullName evidence="2">Lactoylglutathione lyase family protein</fullName>
    </submittedName>
</protein>
<reference evidence="2 3" key="1">
    <citation type="submission" date="2012-06" db="EMBL/GenBank/DDBJ databases">
        <title>Complete genome of Terriglobus roseus DSM 18391.</title>
        <authorList>
            <consortium name="US DOE Joint Genome Institute (JGI-PGF)"/>
            <person name="Lucas S."/>
            <person name="Copeland A."/>
            <person name="Lapidus A."/>
            <person name="Glavina del Rio T."/>
            <person name="Dalin E."/>
            <person name="Tice H."/>
            <person name="Bruce D."/>
            <person name="Goodwin L."/>
            <person name="Pitluck S."/>
            <person name="Peters L."/>
            <person name="Mikhailova N."/>
            <person name="Munk A.C.C."/>
            <person name="Kyrpides N."/>
            <person name="Mavromatis K."/>
            <person name="Ivanova N."/>
            <person name="Brettin T."/>
            <person name="Detter J.C."/>
            <person name="Han C."/>
            <person name="Larimer F."/>
            <person name="Land M."/>
            <person name="Hauser L."/>
            <person name="Markowitz V."/>
            <person name="Cheng J.-F."/>
            <person name="Hugenholtz P."/>
            <person name="Woyke T."/>
            <person name="Wu D."/>
            <person name="Brambilla E."/>
            <person name="Klenk H.-P."/>
            <person name="Eisen J.A."/>
        </authorList>
    </citation>
    <scope>NUCLEOTIDE SEQUENCE [LARGE SCALE GENOMIC DNA]</scope>
    <source>
        <strain evidence="3">DSM 18391 / NRRL B-41598 / KBS 63</strain>
    </source>
</reference>
<dbReference type="RefSeq" id="WP_014787767.1">
    <property type="nucleotide sequence ID" value="NC_018014.1"/>
</dbReference>
<dbReference type="Gene3D" id="3.10.180.10">
    <property type="entry name" value="2,3-Dihydroxybiphenyl 1,2-Dioxygenase, domain 1"/>
    <property type="match status" value="1"/>
</dbReference>
<dbReference type="OrthoDB" id="9804944at2"/>
<feature type="domain" description="VOC" evidence="1">
    <location>
        <begin position="3"/>
        <end position="129"/>
    </location>
</feature>
<gene>
    <name evidence="2" type="ordered locus">Terro_4310</name>
</gene>
<evidence type="ECO:0000313" key="2">
    <source>
        <dbReference type="EMBL" id="AFL90507.1"/>
    </source>
</evidence>
<proteinExistence type="predicted"/>
<dbReference type="KEGG" id="trs:Terro_4310"/>
<dbReference type="eggNOG" id="COG0346">
    <property type="taxonomic scope" value="Bacteria"/>
</dbReference>
<dbReference type="Pfam" id="PF00903">
    <property type="entry name" value="Glyoxalase"/>
    <property type="match status" value="1"/>
</dbReference>
<dbReference type="HOGENOM" id="CLU_131565_0_1_0"/>
<dbReference type="AlphaFoldDB" id="I3ZMN9"/>
<sequence>MAALGKLIGFIPITDADRATVFYRDVLGLDFVTDDGFALVFRSSPSPGDPGNMVRLARLPSVTPAPFTILGWETASIEDDVKALTAKGVDCSRFDFLEHDDLGIWTAPGGDRIAWFTDPDGNVLSLSQHA</sequence>
<dbReference type="InterPro" id="IPR029068">
    <property type="entry name" value="Glyas_Bleomycin-R_OHBP_Dase"/>
</dbReference>
<dbReference type="SUPFAM" id="SSF54593">
    <property type="entry name" value="Glyoxalase/Bleomycin resistance protein/Dihydroxybiphenyl dioxygenase"/>
    <property type="match status" value="1"/>
</dbReference>
<organism evidence="2 3">
    <name type="scientific">Terriglobus roseus (strain DSM 18391 / NRRL B-41598 / KBS 63)</name>
    <dbReference type="NCBI Taxonomy" id="926566"/>
    <lineage>
        <taxon>Bacteria</taxon>
        <taxon>Pseudomonadati</taxon>
        <taxon>Acidobacteriota</taxon>
        <taxon>Terriglobia</taxon>
        <taxon>Terriglobales</taxon>
        <taxon>Acidobacteriaceae</taxon>
        <taxon>Terriglobus</taxon>
    </lineage>
</organism>
<dbReference type="PROSITE" id="PS51819">
    <property type="entry name" value="VOC"/>
    <property type="match status" value="1"/>
</dbReference>
<name>I3ZMN9_TERRK</name>